<evidence type="ECO:0000256" key="6">
    <source>
        <dbReference type="SAM" id="Phobius"/>
    </source>
</evidence>
<feature type="transmembrane region" description="Helical" evidence="6">
    <location>
        <begin position="290"/>
        <end position="316"/>
    </location>
</feature>
<dbReference type="EMBL" id="HBGE01042629">
    <property type="protein sequence ID" value="CAD9138462.1"/>
    <property type="molecule type" value="Transcribed_RNA"/>
</dbReference>
<gene>
    <name evidence="7" type="ORF">ACAT0790_LOCUS25718</name>
</gene>
<evidence type="ECO:0008006" key="8">
    <source>
        <dbReference type="Google" id="ProtNLM"/>
    </source>
</evidence>
<feature type="transmembrane region" description="Helical" evidence="6">
    <location>
        <begin position="322"/>
        <end position="343"/>
    </location>
</feature>
<feature type="transmembrane region" description="Helical" evidence="6">
    <location>
        <begin position="383"/>
        <end position="408"/>
    </location>
</feature>
<proteinExistence type="predicted"/>
<dbReference type="PANTHER" id="PTHR14255">
    <property type="entry name" value="CEREBLON"/>
    <property type="match status" value="1"/>
</dbReference>
<reference evidence="7" key="1">
    <citation type="submission" date="2021-01" db="EMBL/GenBank/DDBJ databases">
        <authorList>
            <person name="Corre E."/>
            <person name="Pelletier E."/>
            <person name="Niang G."/>
            <person name="Scheremetjew M."/>
            <person name="Finn R."/>
            <person name="Kale V."/>
            <person name="Holt S."/>
            <person name="Cochrane G."/>
            <person name="Meng A."/>
            <person name="Brown T."/>
            <person name="Cohen L."/>
        </authorList>
    </citation>
    <scope>NUCLEOTIDE SEQUENCE</scope>
    <source>
        <strain evidence="7">OF101</strain>
    </source>
</reference>
<feature type="transmembrane region" description="Helical" evidence="6">
    <location>
        <begin position="220"/>
        <end position="237"/>
    </location>
</feature>
<feature type="region of interest" description="Disordered" evidence="5">
    <location>
        <begin position="164"/>
        <end position="201"/>
    </location>
</feature>
<feature type="transmembrane region" description="Helical" evidence="6">
    <location>
        <begin position="38"/>
        <end position="66"/>
    </location>
</feature>
<keyword evidence="3 6" id="KW-1133">Transmembrane helix</keyword>
<feature type="transmembrane region" description="Helical" evidence="6">
    <location>
        <begin position="72"/>
        <end position="93"/>
    </location>
</feature>
<evidence type="ECO:0000256" key="5">
    <source>
        <dbReference type="SAM" id="MobiDB-lite"/>
    </source>
</evidence>
<protein>
    <recommendedName>
        <fullName evidence="8">Sulfite exporter TauE/SafE</fullName>
    </recommendedName>
</protein>
<organism evidence="7">
    <name type="scientific">Alexandrium catenella</name>
    <name type="common">Red tide dinoflagellate</name>
    <name type="synonym">Gonyaulax catenella</name>
    <dbReference type="NCBI Taxonomy" id="2925"/>
    <lineage>
        <taxon>Eukaryota</taxon>
        <taxon>Sar</taxon>
        <taxon>Alveolata</taxon>
        <taxon>Dinophyceae</taxon>
        <taxon>Gonyaulacales</taxon>
        <taxon>Pyrocystaceae</taxon>
        <taxon>Alexandrium</taxon>
    </lineage>
</organism>
<evidence type="ECO:0000256" key="4">
    <source>
        <dbReference type="ARBA" id="ARBA00023136"/>
    </source>
</evidence>
<evidence type="ECO:0000256" key="3">
    <source>
        <dbReference type="ARBA" id="ARBA00022989"/>
    </source>
</evidence>
<accession>A0A7S1QHZ2</accession>
<feature type="transmembrane region" description="Helical" evidence="6">
    <location>
        <begin position="243"/>
        <end position="264"/>
    </location>
</feature>
<name>A0A7S1QHZ2_ALECA</name>
<evidence type="ECO:0000313" key="7">
    <source>
        <dbReference type="EMBL" id="CAD9138462.1"/>
    </source>
</evidence>
<dbReference type="GO" id="GO:0016020">
    <property type="term" value="C:membrane"/>
    <property type="evidence" value="ECO:0007669"/>
    <property type="project" value="UniProtKB-SubCell"/>
</dbReference>
<dbReference type="Pfam" id="PF01925">
    <property type="entry name" value="TauE"/>
    <property type="match status" value="2"/>
</dbReference>
<dbReference type="GO" id="GO:0031464">
    <property type="term" value="C:Cul4A-RING E3 ubiquitin ligase complex"/>
    <property type="evidence" value="ECO:0007669"/>
    <property type="project" value="TreeGrafter"/>
</dbReference>
<dbReference type="InterPro" id="IPR002781">
    <property type="entry name" value="TM_pro_TauE-like"/>
</dbReference>
<feature type="compositionally biased region" description="Low complexity" evidence="5">
    <location>
        <begin position="186"/>
        <end position="200"/>
    </location>
</feature>
<dbReference type="AlphaFoldDB" id="A0A7S1QHZ2"/>
<dbReference type="GO" id="GO:0016567">
    <property type="term" value="P:protein ubiquitination"/>
    <property type="evidence" value="ECO:0007669"/>
    <property type="project" value="TreeGrafter"/>
</dbReference>
<sequence>MQCATDADCGWHASCNGGCTCEVFALFTHPVADVLMGLLSFVIAGISLAAGVGGGGMFVPLLMMFLSFNAKIATALSQSMLLGGAVAAFVYNLDHSHPQAPHRPLVDFQLACLIGSTLMSGSQIGSVIHAVAPPAVLLLLLCVVLIDAARKGIANAQKLRAKEKEAAPPTSAAKEVSIEQAPPPSSSDSDSNDTSGDSSSWEFADADQARERISDAKCKLFFIWIFCVAVVLARNVLFHVCAIQWWALVVMSFLALGGFGVYYATRLSNEVPVDENCLDFRELAFPIAKWSFIAGVLAAVCGIGGGMVMGPILVGLKVPPAVSSATTATTLLVLSSSMCLVYICRGVAPKDYSIYLSVITTAGALTGKVLIGRWVRRTGKDSVLVWALAGITIVSTILMGTLGIIRVYQNGLDSIKPGTLCGGEEQGSGTHMLNHLKAGASCAAGYIGVLNSTANVTHVL</sequence>
<keyword evidence="4 6" id="KW-0472">Membrane</keyword>
<dbReference type="PANTHER" id="PTHR14255:SF3">
    <property type="entry name" value="SULFITE EXPORTER TAUE_SAFE FAMILY PROTEIN 5-RELATED"/>
    <property type="match status" value="1"/>
</dbReference>
<evidence type="ECO:0000256" key="2">
    <source>
        <dbReference type="ARBA" id="ARBA00022692"/>
    </source>
</evidence>
<feature type="transmembrane region" description="Helical" evidence="6">
    <location>
        <begin position="352"/>
        <end position="371"/>
    </location>
</feature>
<evidence type="ECO:0000256" key="1">
    <source>
        <dbReference type="ARBA" id="ARBA00004141"/>
    </source>
</evidence>
<keyword evidence="2 6" id="KW-0812">Transmembrane</keyword>
<feature type="transmembrane region" description="Helical" evidence="6">
    <location>
        <begin position="130"/>
        <end position="149"/>
    </location>
</feature>
<comment type="subcellular location">
    <subcellularLocation>
        <location evidence="1">Membrane</location>
        <topology evidence="1">Multi-pass membrane protein</topology>
    </subcellularLocation>
</comment>